<accession>A0A671QW57</accession>
<dbReference type="Pfam" id="PF04062">
    <property type="entry name" value="P21-Arc"/>
    <property type="match status" value="1"/>
</dbReference>
<dbReference type="InterPro" id="IPR036753">
    <property type="entry name" value="ARPC3_sf"/>
</dbReference>
<name>A0A671QW57_9TELE</name>
<dbReference type="GO" id="GO:0003779">
    <property type="term" value="F:actin binding"/>
    <property type="evidence" value="ECO:0007669"/>
    <property type="project" value="UniProtKB-KW"/>
</dbReference>
<reference evidence="8" key="1">
    <citation type="submission" date="2025-08" db="UniProtKB">
        <authorList>
            <consortium name="Ensembl"/>
        </authorList>
    </citation>
    <scope>IDENTIFICATION</scope>
</reference>
<dbReference type="GO" id="GO:0034314">
    <property type="term" value="P:Arp2/3 complex-mediated actin nucleation"/>
    <property type="evidence" value="ECO:0007669"/>
    <property type="project" value="InterPro"/>
</dbReference>
<evidence type="ECO:0000256" key="6">
    <source>
        <dbReference type="ARBA" id="ARBA00045382"/>
    </source>
</evidence>
<feature type="signal peptide" evidence="7">
    <location>
        <begin position="1"/>
        <end position="20"/>
    </location>
</feature>
<dbReference type="Proteomes" id="UP000472260">
    <property type="component" value="Unassembled WGS sequence"/>
</dbReference>
<dbReference type="PANTHER" id="PTHR12391">
    <property type="entry name" value="ARP2/3 COMPLEX 21 KD SUBUNIT"/>
    <property type="match status" value="1"/>
</dbReference>
<comment type="function">
    <text evidence="6">Component of the Arp2/3 complex, a multiprotein complex that mediates actin polymerization upon stimulation by nucleation-promoting factor (NPF). The Arp2/3 complex mediates the formation of branched actin networks in the cytoplasm, providing the force for cell motility. In addition to its role in the cytoplasmic cytoskeleton, the Arp2/3 complex also promotes actin polymerization in the nucleus, thereby regulating gene transcription and repair of damaged DNA. The Arp2/3 complex promotes homologous recombination (HR) repair in response to DNA damage by promoting nuclear actin polymerization, leading to drive motility of double-strand breaks (DSBs).</text>
</comment>
<keyword evidence="4" id="KW-0009">Actin-binding</keyword>
<evidence type="ECO:0000256" key="4">
    <source>
        <dbReference type="ARBA" id="ARBA00023203"/>
    </source>
</evidence>
<dbReference type="SUPFAM" id="SSF69060">
    <property type="entry name" value="Arp2/3 complex 21 kDa subunit ARPC3"/>
    <property type="match status" value="1"/>
</dbReference>
<sequence>MKEILLNNLHFFVIFHSLQAYHSNLTDADTKLVGNMALLPLKTQFKGPAPKETKDTDIIDEAIYYFKANVFFKNYEIKVRRMTVQAVRQ</sequence>
<keyword evidence="3" id="KW-0963">Cytoplasm</keyword>
<dbReference type="AlphaFoldDB" id="A0A671QW57"/>
<evidence type="ECO:0000256" key="3">
    <source>
        <dbReference type="ARBA" id="ARBA00022490"/>
    </source>
</evidence>
<organism evidence="8 9">
    <name type="scientific">Sinocyclocheilus anshuiensis</name>
    <dbReference type="NCBI Taxonomy" id="1608454"/>
    <lineage>
        <taxon>Eukaryota</taxon>
        <taxon>Metazoa</taxon>
        <taxon>Chordata</taxon>
        <taxon>Craniata</taxon>
        <taxon>Vertebrata</taxon>
        <taxon>Euteleostomi</taxon>
        <taxon>Actinopterygii</taxon>
        <taxon>Neopterygii</taxon>
        <taxon>Teleostei</taxon>
        <taxon>Ostariophysi</taxon>
        <taxon>Cypriniformes</taxon>
        <taxon>Cyprinidae</taxon>
        <taxon>Cyprininae</taxon>
        <taxon>Sinocyclocheilus</taxon>
    </lineage>
</organism>
<comment type="similarity">
    <text evidence="2">Belongs to the ARPC3 family.</text>
</comment>
<evidence type="ECO:0000256" key="2">
    <source>
        <dbReference type="ARBA" id="ARBA00010856"/>
    </source>
</evidence>
<evidence type="ECO:0000313" key="8">
    <source>
        <dbReference type="Ensembl" id="ENSSANP00000074995.1"/>
    </source>
</evidence>
<proteinExistence type="inferred from homology"/>
<dbReference type="GO" id="GO:0030833">
    <property type="term" value="P:regulation of actin filament polymerization"/>
    <property type="evidence" value="ECO:0007669"/>
    <property type="project" value="InterPro"/>
</dbReference>
<protein>
    <submittedName>
        <fullName evidence="8">Actin related protein 2/3 complex, subunit 3</fullName>
    </submittedName>
</protein>
<feature type="chain" id="PRO_5025651766" evidence="7">
    <location>
        <begin position="21"/>
        <end position="89"/>
    </location>
</feature>
<keyword evidence="5" id="KW-0206">Cytoskeleton</keyword>
<dbReference type="InterPro" id="IPR007204">
    <property type="entry name" value="ARPC3"/>
</dbReference>
<evidence type="ECO:0000256" key="1">
    <source>
        <dbReference type="ARBA" id="ARBA00004245"/>
    </source>
</evidence>
<keyword evidence="9" id="KW-1185">Reference proteome</keyword>
<comment type="subcellular location">
    <subcellularLocation>
        <location evidence="1">Cytoplasm</location>
        <location evidence="1">Cytoskeleton</location>
    </subcellularLocation>
</comment>
<dbReference type="GO" id="GO:0005885">
    <property type="term" value="C:Arp2/3 protein complex"/>
    <property type="evidence" value="ECO:0007669"/>
    <property type="project" value="InterPro"/>
</dbReference>
<dbReference type="Ensembl" id="ENSSANT00000079733.1">
    <property type="protein sequence ID" value="ENSSANP00000074995.1"/>
    <property type="gene ID" value="ENSSANG00000037385.1"/>
</dbReference>
<evidence type="ECO:0000256" key="5">
    <source>
        <dbReference type="ARBA" id="ARBA00023212"/>
    </source>
</evidence>
<evidence type="ECO:0000256" key="7">
    <source>
        <dbReference type="SAM" id="SignalP"/>
    </source>
</evidence>
<dbReference type="Gene3D" id="1.10.1760.10">
    <property type="entry name" value="Actin-related protein 2/3 complex subunit 3"/>
    <property type="match status" value="1"/>
</dbReference>
<reference evidence="8" key="2">
    <citation type="submission" date="2025-09" db="UniProtKB">
        <authorList>
            <consortium name="Ensembl"/>
        </authorList>
    </citation>
    <scope>IDENTIFICATION</scope>
</reference>
<keyword evidence="7" id="KW-0732">Signal</keyword>
<evidence type="ECO:0000313" key="9">
    <source>
        <dbReference type="Proteomes" id="UP000472260"/>
    </source>
</evidence>